<dbReference type="InterPro" id="IPR005490">
    <property type="entry name" value="LD_TPept_cat_dom"/>
</dbReference>
<dbReference type="Proteomes" id="UP000531251">
    <property type="component" value="Unassembled WGS sequence"/>
</dbReference>
<protein>
    <submittedName>
        <fullName evidence="9">Murein L,D-transpeptidase YcbB/YkuD</fullName>
    </submittedName>
</protein>
<dbReference type="SUPFAM" id="SSF141523">
    <property type="entry name" value="L,D-transpeptidase catalytic domain-like"/>
    <property type="match status" value="1"/>
</dbReference>
<comment type="pathway">
    <text evidence="1 7">Cell wall biogenesis; peptidoglycan biosynthesis.</text>
</comment>
<dbReference type="Pfam" id="PF03734">
    <property type="entry name" value="YkuD"/>
    <property type="match status" value="1"/>
</dbReference>
<gene>
    <name evidence="9" type="ORF">GGR89_004264</name>
</gene>
<evidence type="ECO:0000256" key="7">
    <source>
        <dbReference type="PROSITE-ProRule" id="PRU01373"/>
    </source>
</evidence>
<evidence type="ECO:0000256" key="3">
    <source>
        <dbReference type="ARBA" id="ARBA00022679"/>
    </source>
</evidence>
<feature type="active site" description="Nucleophile" evidence="7">
    <location>
        <position position="356"/>
    </location>
</feature>
<evidence type="ECO:0000313" key="9">
    <source>
        <dbReference type="EMBL" id="NJB99916.1"/>
    </source>
</evidence>
<reference evidence="9 10" key="1">
    <citation type="submission" date="2020-03" db="EMBL/GenBank/DDBJ databases">
        <title>Genomic Encyclopedia of Type Strains, Phase IV (KMG-IV): sequencing the most valuable type-strain genomes for metagenomic binning, comparative biology and taxonomic classification.</title>
        <authorList>
            <person name="Goeker M."/>
        </authorList>
    </citation>
    <scope>NUCLEOTIDE SEQUENCE [LARGE SCALE GENOMIC DNA]</scope>
    <source>
        <strain evidence="9 10">DSM 7225</strain>
    </source>
</reference>
<dbReference type="UniPathway" id="UPA00219"/>
<dbReference type="GO" id="GO:0009252">
    <property type="term" value="P:peptidoglycan biosynthetic process"/>
    <property type="evidence" value="ECO:0007669"/>
    <property type="project" value="UniProtKB-UniPathway"/>
</dbReference>
<dbReference type="GO" id="GO:0071555">
    <property type="term" value="P:cell wall organization"/>
    <property type="evidence" value="ECO:0007669"/>
    <property type="project" value="UniProtKB-UniRule"/>
</dbReference>
<feature type="domain" description="L,D-TPase catalytic" evidence="8">
    <location>
        <begin position="201"/>
        <end position="385"/>
    </location>
</feature>
<dbReference type="PANTHER" id="PTHR41533">
    <property type="entry name" value="L,D-TRANSPEPTIDASE HI_1667-RELATED"/>
    <property type="match status" value="1"/>
</dbReference>
<feature type="active site" description="Proton donor/acceptor" evidence="7">
    <location>
        <position position="337"/>
    </location>
</feature>
<keyword evidence="4 7" id="KW-0133">Cell shape</keyword>
<evidence type="ECO:0000256" key="2">
    <source>
        <dbReference type="ARBA" id="ARBA00005992"/>
    </source>
</evidence>
<evidence type="ECO:0000256" key="5">
    <source>
        <dbReference type="ARBA" id="ARBA00022984"/>
    </source>
</evidence>
<accession>A0A7X6BFG3</accession>
<dbReference type="InterPro" id="IPR045380">
    <property type="entry name" value="LD_TPept_scaffold_dom"/>
</dbReference>
<dbReference type="PROSITE" id="PS52029">
    <property type="entry name" value="LD_TPASE"/>
    <property type="match status" value="1"/>
</dbReference>
<dbReference type="CDD" id="cd16913">
    <property type="entry name" value="YkuD_like"/>
    <property type="match status" value="1"/>
</dbReference>
<evidence type="ECO:0000259" key="8">
    <source>
        <dbReference type="PROSITE" id="PS52029"/>
    </source>
</evidence>
<organism evidence="9 10">
    <name type="scientific">Sphingomonas trueperi</name>
    <dbReference type="NCBI Taxonomy" id="53317"/>
    <lineage>
        <taxon>Bacteria</taxon>
        <taxon>Pseudomonadati</taxon>
        <taxon>Pseudomonadota</taxon>
        <taxon>Alphaproteobacteria</taxon>
        <taxon>Sphingomonadales</taxon>
        <taxon>Sphingomonadaceae</taxon>
        <taxon>Sphingomonas</taxon>
    </lineage>
</organism>
<keyword evidence="3" id="KW-0808">Transferase</keyword>
<dbReference type="AlphaFoldDB" id="A0A7X6BFG3"/>
<evidence type="ECO:0000313" key="10">
    <source>
        <dbReference type="Proteomes" id="UP000531251"/>
    </source>
</evidence>
<dbReference type="EMBL" id="JAATJB010000024">
    <property type="protein sequence ID" value="NJB99916.1"/>
    <property type="molecule type" value="Genomic_DNA"/>
</dbReference>
<dbReference type="PANTHER" id="PTHR41533:SF2">
    <property type="entry name" value="BLR7131 PROTEIN"/>
    <property type="match status" value="1"/>
</dbReference>
<keyword evidence="5 7" id="KW-0573">Peptidoglycan synthesis</keyword>
<keyword evidence="6 7" id="KW-0961">Cell wall biogenesis/degradation</keyword>
<evidence type="ECO:0000256" key="1">
    <source>
        <dbReference type="ARBA" id="ARBA00004752"/>
    </source>
</evidence>
<dbReference type="RefSeq" id="WP_343794898.1">
    <property type="nucleotide sequence ID" value="NZ_BAAADY010000037.1"/>
</dbReference>
<keyword evidence="10" id="KW-1185">Reference proteome</keyword>
<dbReference type="GO" id="GO:0004180">
    <property type="term" value="F:carboxypeptidase activity"/>
    <property type="evidence" value="ECO:0007669"/>
    <property type="project" value="UniProtKB-ARBA"/>
</dbReference>
<dbReference type="GO" id="GO:0016740">
    <property type="term" value="F:transferase activity"/>
    <property type="evidence" value="ECO:0007669"/>
    <property type="project" value="UniProtKB-KW"/>
</dbReference>
<proteinExistence type="inferred from homology"/>
<sequence length="404" mass="42881">MLCAVAAAELWGSTGLHAPHATAHAGIPAGMAEALRLHPALAPAYAEAGYRPLWTSGGQPTPASRTLIGLLAERDRAIPNSAHYDLPRLQALAAASPAQAGLFDVALSQALAAFVADTAQPSPGHRLYYVDAELAPPTSPAAVLHAARQAPSPERYLAGLQARHPFYTRLDQAVAASGAASTPGLRASLDAARALPGDGRRHIVVNIASAELWMFDAGGRIADHMRVIVGKPGMATPPMAGLIRYAVRTPYWNLPPDLARERARKIVAGDADLLTRERIELLSAAGADTRPIDPASVDWQAVAAGARTIRMRQLPGPDNMMGQIKFMLPNRLGIYLHDTPMKAAFAHADRRASSGCVRLEDAERLAHWLFDGHPPAGNGTAEQRFDLPRPVPVYIVNLPALSAG</sequence>
<evidence type="ECO:0000256" key="4">
    <source>
        <dbReference type="ARBA" id="ARBA00022960"/>
    </source>
</evidence>
<comment type="caution">
    <text evidence="9">The sequence shown here is derived from an EMBL/GenBank/DDBJ whole genome shotgun (WGS) entry which is preliminary data.</text>
</comment>
<dbReference type="InterPro" id="IPR052905">
    <property type="entry name" value="LD-transpeptidase_YkuD-like"/>
</dbReference>
<dbReference type="GO" id="GO:0008360">
    <property type="term" value="P:regulation of cell shape"/>
    <property type="evidence" value="ECO:0007669"/>
    <property type="project" value="UniProtKB-UniRule"/>
</dbReference>
<comment type="similarity">
    <text evidence="2">Belongs to the YkuD family.</text>
</comment>
<evidence type="ECO:0000256" key="6">
    <source>
        <dbReference type="ARBA" id="ARBA00023316"/>
    </source>
</evidence>
<dbReference type="Gene3D" id="2.40.440.10">
    <property type="entry name" value="L,D-transpeptidase catalytic domain-like"/>
    <property type="match status" value="1"/>
</dbReference>
<dbReference type="InterPro" id="IPR038063">
    <property type="entry name" value="Transpep_catalytic_dom"/>
</dbReference>
<dbReference type="Pfam" id="PF20142">
    <property type="entry name" value="Scaffold"/>
    <property type="match status" value="1"/>
</dbReference>
<name>A0A7X6BFG3_9SPHN</name>